<organism evidence="3 4">
    <name type="scientific">Marinimicrococcus flavescens</name>
    <dbReference type="NCBI Taxonomy" id="3031815"/>
    <lineage>
        <taxon>Bacteria</taxon>
        <taxon>Pseudomonadati</taxon>
        <taxon>Pseudomonadota</taxon>
        <taxon>Alphaproteobacteria</taxon>
        <taxon>Geminicoccales</taxon>
        <taxon>Geminicoccaceae</taxon>
        <taxon>Marinimicrococcus</taxon>
    </lineage>
</organism>
<accession>A0AAP3XSB6</accession>
<protein>
    <submittedName>
        <fullName evidence="3">DUF2470 domain-containing protein</fullName>
    </submittedName>
</protein>
<dbReference type="InterPro" id="IPR037119">
    <property type="entry name" value="Haem_oxidase_HugZ-like_sf"/>
</dbReference>
<dbReference type="Proteomes" id="UP001301140">
    <property type="component" value="Unassembled WGS sequence"/>
</dbReference>
<evidence type="ECO:0000313" key="4">
    <source>
        <dbReference type="Proteomes" id="UP001301140"/>
    </source>
</evidence>
<evidence type="ECO:0000259" key="2">
    <source>
        <dbReference type="Pfam" id="PF13883"/>
    </source>
</evidence>
<dbReference type="EMBL" id="JARGEQ010000126">
    <property type="protein sequence ID" value="MDF1587118.1"/>
    <property type="molecule type" value="Genomic_DNA"/>
</dbReference>
<reference evidence="3 4" key="1">
    <citation type="submission" date="2023-03" db="EMBL/GenBank/DDBJ databases">
        <title>YIM 152171 draft genome.</title>
        <authorList>
            <person name="Yang Z."/>
        </authorList>
    </citation>
    <scope>NUCLEOTIDE SEQUENCE [LARGE SCALE GENOMIC DNA]</scope>
    <source>
        <strain evidence="3 4">YIM 152171</strain>
    </source>
</reference>
<evidence type="ECO:0000259" key="1">
    <source>
        <dbReference type="Pfam" id="PF10615"/>
    </source>
</evidence>
<dbReference type="GO" id="GO:0005737">
    <property type="term" value="C:cytoplasm"/>
    <property type="evidence" value="ECO:0007669"/>
    <property type="project" value="UniProtKB-ARBA"/>
</dbReference>
<sequence length="252" mass="27601">MNDETPARTIRRLMRSLDMVALGTLHCRQQAAPYVSLAMVALDQDGSPLLLLSDLADHARNIAADDRVSLLFDGTGAAEVPLAAARASVQGRATPVEDDRARARYLARHPDARLYAGFKDFRLYRVSVERAHLVAGFGRITWVDGAALLPAGVPEALVAAEEEIVAHMNEEHHDAVQLCARLAGRAGEGWRMTGIDPEGLDLRRGRDVARAEFDRPVSDAQSARAELVRLVRRVRRETEERNGGMDAAQPRG</sequence>
<name>A0AAP3XSB6_9PROT</name>
<dbReference type="RefSeq" id="WP_327789540.1">
    <property type="nucleotide sequence ID" value="NZ_JARGEQ010000126.1"/>
</dbReference>
<dbReference type="InterPro" id="IPR012349">
    <property type="entry name" value="Split_barrel_FMN-bd"/>
</dbReference>
<dbReference type="PANTHER" id="PTHR13343">
    <property type="entry name" value="CREG1 PROTEIN"/>
    <property type="match status" value="1"/>
</dbReference>
<dbReference type="InterPro" id="IPR055343">
    <property type="entry name" value="CREG_beta-barrel"/>
</dbReference>
<dbReference type="SUPFAM" id="SSF50475">
    <property type="entry name" value="FMN-binding split barrel"/>
    <property type="match status" value="1"/>
</dbReference>
<dbReference type="Pfam" id="PF10615">
    <property type="entry name" value="DUF2470"/>
    <property type="match status" value="1"/>
</dbReference>
<dbReference type="AlphaFoldDB" id="A0AAP3XSB6"/>
<proteinExistence type="predicted"/>
<dbReference type="Pfam" id="PF13883">
    <property type="entry name" value="CREG_beta-barrel"/>
    <property type="match status" value="1"/>
</dbReference>
<dbReference type="Gene3D" id="3.20.180.10">
    <property type="entry name" value="PNP-oxidase-like"/>
    <property type="match status" value="1"/>
</dbReference>
<evidence type="ECO:0000313" key="3">
    <source>
        <dbReference type="EMBL" id="MDF1587118.1"/>
    </source>
</evidence>
<keyword evidence="4" id="KW-1185">Reference proteome</keyword>
<dbReference type="Gene3D" id="2.30.110.10">
    <property type="entry name" value="Electron Transport, Fmn-binding Protein, Chain A"/>
    <property type="match status" value="1"/>
</dbReference>
<dbReference type="PANTHER" id="PTHR13343:SF17">
    <property type="entry name" value="CELLULAR REPRESSOR OF E1A-STIMULATED GENES, ISOFORM A"/>
    <property type="match status" value="1"/>
</dbReference>
<feature type="domain" description="CREG-like beta-barrel" evidence="2">
    <location>
        <begin position="4"/>
        <end position="144"/>
    </location>
</feature>
<dbReference type="InterPro" id="IPR019595">
    <property type="entry name" value="DUF2470"/>
</dbReference>
<gene>
    <name evidence="3" type="ORF">PZ740_12095</name>
</gene>
<comment type="caution">
    <text evidence="3">The sequence shown here is derived from an EMBL/GenBank/DDBJ whole genome shotgun (WGS) entry which is preliminary data.</text>
</comment>
<feature type="domain" description="DUF2470" evidence="1">
    <location>
        <begin position="162"/>
        <end position="230"/>
    </location>
</feature>